<reference evidence="1 2" key="1">
    <citation type="submission" date="2021-06" db="EMBL/GenBank/DDBJ databases">
        <authorList>
            <person name="Kallberg Y."/>
            <person name="Tangrot J."/>
            <person name="Rosling A."/>
        </authorList>
    </citation>
    <scope>NUCLEOTIDE SEQUENCE [LARGE SCALE GENOMIC DNA]</scope>
    <source>
        <strain evidence="1 2">120-4 pot B 10/14</strain>
    </source>
</reference>
<sequence>EKVLFQKDTKKERVDLTVVKVVEKTLFGEERDEKLQKRKLMIQGIISVSLKKEILEERRLKNWTFEALNKGFHKVIWKLRYEAVAEFEY</sequence>
<protein>
    <submittedName>
        <fullName evidence="1">44263_t:CDS:1</fullName>
    </submittedName>
</protein>
<evidence type="ECO:0000313" key="2">
    <source>
        <dbReference type="Proteomes" id="UP000789901"/>
    </source>
</evidence>
<proteinExistence type="predicted"/>
<keyword evidence="2" id="KW-1185">Reference proteome</keyword>
<gene>
    <name evidence="1" type="ORF">GMARGA_LOCUS43450</name>
</gene>
<accession>A0ABN7XHC9</accession>
<comment type="caution">
    <text evidence="1">The sequence shown here is derived from an EMBL/GenBank/DDBJ whole genome shotgun (WGS) entry which is preliminary data.</text>
</comment>
<evidence type="ECO:0000313" key="1">
    <source>
        <dbReference type="EMBL" id="CAG8854629.1"/>
    </source>
</evidence>
<dbReference type="Proteomes" id="UP000789901">
    <property type="component" value="Unassembled WGS sequence"/>
</dbReference>
<organism evidence="1 2">
    <name type="scientific">Gigaspora margarita</name>
    <dbReference type="NCBI Taxonomy" id="4874"/>
    <lineage>
        <taxon>Eukaryota</taxon>
        <taxon>Fungi</taxon>
        <taxon>Fungi incertae sedis</taxon>
        <taxon>Mucoromycota</taxon>
        <taxon>Glomeromycotina</taxon>
        <taxon>Glomeromycetes</taxon>
        <taxon>Diversisporales</taxon>
        <taxon>Gigasporaceae</taxon>
        <taxon>Gigaspora</taxon>
    </lineage>
</organism>
<feature type="non-terminal residue" evidence="1">
    <location>
        <position position="89"/>
    </location>
</feature>
<name>A0ABN7XHC9_GIGMA</name>
<feature type="non-terminal residue" evidence="1">
    <location>
        <position position="1"/>
    </location>
</feature>
<dbReference type="EMBL" id="CAJVQB010140552">
    <property type="protein sequence ID" value="CAG8854629.1"/>
    <property type="molecule type" value="Genomic_DNA"/>
</dbReference>